<dbReference type="Pfam" id="PF01163">
    <property type="entry name" value="RIO1"/>
    <property type="match status" value="1"/>
</dbReference>
<dbReference type="GO" id="GO:0030490">
    <property type="term" value="P:maturation of SSU-rRNA"/>
    <property type="evidence" value="ECO:0007669"/>
    <property type="project" value="TreeGrafter"/>
</dbReference>
<keyword evidence="8" id="KW-0418">Kinase</keyword>
<feature type="compositionally biased region" description="Acidic residues" evidence="15">
    <location>
        <begin position="419"/>
        <end position="451"/>
    </location>
</feature>
<evidence type="ECO:0000259" key="16">
    <source>
        <dbReference type="SMART" id="SM00090"/>
    </source>
</evidence>
<dbReference type="InterPro" id="IPR036390">
    <property type="entry name" value="WH_DNA-bd_sf"/>
</dbReference>
<comment type="catalytic activity">
    <reaction evidence="11">
        <text>L-threonyl-[protein] + ATP = O-phospho-L-threonyl-[protein] + ADP + H(+)</text>
        <dbReference type="Rhea" id="RHEA:46608"/>
        <dbReference type="Rhea" id="RHEA-COMP:11060"/>
        <dbReference type="Rhea" id="RHEA-COMP:11605"/>
        <dbReference type="ChEBI" id="CHEBI:15378"/>
        <dbReference type="ChEBI" id="CHEBI:30013"/>
        <dbReference type="ChEBI" id="CHEBI:30616"/>
        <dbReference type="ChEBI" id="CHEBI:61977"/>
        <dbReference type="ChEBI" id="CHEBI:456216"/>
        <dbReference type="EC" id="2.7.11.1"/>
    </reaction>
</comment>
<evidence type="ECO:0000256" key="7">
    <source>
        <dbReference type="ARBA" id="ARBA00022741"/>
    </source>
</evidence>
<dbReference type="SUPFAM" id="SSF46785">
    <property type="entry name" value="Winged helix' DNA-binding domain"/>
    <property type="match status" value="1"/>
</dbReference>
<dbReference type="GO" id="GO:0030688">
    <property type="term" value="C:preribosome, small subunit precursor"/>
    <property type="evidence" value="ECO:0007669"/>
    <property type="project" value="TreeGrafter"/>
</dbReference>
<dbReference type="GO" id="GO:0046872">
    <property type="term" value="F:metal ion binding"/>
    <property type="evidence" value="ECO:0007669"/>
    <property type="project" value="UniProtKB-KW"/>
</dbReference>
<dbReference type="InterPro" id="IPR036388">
    <property type="entry name" value="WH-like_DNA-bd_sf"/>
</dbReference>
<evidence type="ECO:0000313" key="18">
    <source>
        <dbReference type="Proteomes" id="UP000812966"/>
    </source>
</evidence>
<evidence type="ECO:0000256" key="9">
    <source>
        <dbReference type="ARBA" id="ARBA00022840"/>
    </source>
</evidence>
<dbReference type="InterPro" id="IPR030484">
    <property type="entry name" value="Rio2"/>
</dbReference>
<dbReference type="InterPro" id="IPR018934">
    <property type="entry name" value="RIO_dom"/>
</dbReference>
<feature type="domain" description="RIO kinase" evidence="16">
    <location>
        <begin position="65"/>
        <end position="315"/>
    </location>
</feature>
<dbReference type="Gene3D" id="1.10.510.10">
    <property type="entry name" value="Transferase(Phosphotransferase) domain 1"/>
    <property type="match status" value="1"/>
</dbReference>
<dbReference type="InterPro" id="IPR011009">
    <property type="entry name" value="Kinase-like_dom_sf"/>
</dbReference>
<evidence type="ECO:0000256" key="5">
    <source>
        <dbReference type="ARBA" id="ARBA00022679"/>
    </source>
</evidence>
<name>A0A8K0JRZ2_9TREE</name>
<dbReference type="Pfam" id="PF09202">
    <property type="entry name" value="Rio2_N"/>
    <property type="match status" value="1"/>
</dbReference>
<dbReference type="CDD" id="cd05144">
    <property type="entry name" value="RIO2_C"/>
    <property type="match status" value="1"/>
</dbReference>
<dbReference type="PANTHER" id="PTHR45852">
    <property type="entry name" value="SER/THR-PROTEIN KINASE RIO2"/>
    <property type="match status" value="1"/>
</dbReference>
<reference evidence="17" key="1">
    <citation type="submission" date="2020-04" db="EMBL/GenBank/DDBJ databases">
        <title>Analysis of mating type loci in Filobasidium floriforme.</title>
        <authorList>
            <person name="Nowrousian M."/>
        </authorList>
    </citation>
    <scope>NUCLEOTIDE SEQUENCE</scope>
    <source>
        <strain evidence="17">CBS 6242</strain>
    </source>
</reference>
<comment type="cofactor">
    <cofactor evidence="1">
        <name>Mg(2+)</name>
        <dbReference type="ChEBI" id="CHEBI:18420"/>
    </cofactor>
</comment>
<dbReference type="PANTHER" id="PTHR45852:SF1">
    <property type="entry name" value="SERINE_THREONINE-PROTEIN KINASE RIO2"/>
    <property type="match status" value="1"/>
</dbReference>
<dbReference type="InterPro" id="IPR015285">
    <property type="entry name" value="RIO2_wHTH_N"/>
</dbReference>
<dbReference type="GO" id="GO:0005524">
    <property type="term" value="F:ATP binding"/>
    <property type="evidence" value="ECO:0007669"/>
    <property type="project" value="UniProtKB-KW"/>
</dbReference>
<evidence type="ECO:0000256" key="10">
    <source>
        <dbReference type="ARBA" id="ARBA00022842"/>
    </source>
</evidence>
<dbReference type="GO" id="GO:0004674">
    <property type="term" value="F:protein serine/threonine kinase activity"/>
    <property type="evidence" value="ECO:0007669"/>
    <property type="project" value="UniProtKB-KW"/>
</dbReference>
<dbReference type="Proteomes" id="UP000812966">
    <property type="component" value="Unassembled WGS sequence"/>
</dbReference>
<dbReference type="Gene3D" id="3.30.200.20">
    <property type="entry name" value="Phosphorylase Kinase, domain 1"/>
    <property type="match status" value="1"/>
</dbReference>
<evidence type="ECO:0000256" key="2">
    <source>
        <dbReference type="ARBA" id="ARBA00009196"/>
    </source>
</evidence>
<evidence type="ECO:0000256" key="15">
    <source>
        <dbReference type="SAM" id="MobiDB-lite"/>
    </source>
</evidence>
<evidence type="ECO:0000256" key="11">
    <source>
        <dbReference type="ARBA" id="ARBA00047899"/>
    </source>
</evidence>
<dbReference type="EC" id="2.7.11.1" evidence="3"/>
<sequence>MKLDATELRYVLPDEFRVLQAVETGSKNHEVVPTQLIAQLSKITGGNVNKCLGSLAKRGLVSRVQGAKYDGYRLTYGGLDWLALKAFSKRGTVTSVGQRIGVGKEGDISIIKGKGTNAWNEDELEEQEIQMTGEEETRILKIHRLGRISFRAIKTKRDYLGTRKSASWMYMSRLAARKEWEFMKVLYEYGFPVPEPFDQGRHCIVMSLVEGFPLRQISELPSHVTPALLQAKLMQLIVRLARVGLIHGDFNEFNVMIKDKSFEPVVIDFPQMVSVGHENAEYFFNRDVECVRRFFRRRFRYESDECPDFRQTMADLADELAGRAEPESGLDPELDDDEVFERSDKTILARRGKVRLDELVEASGFARNMWQDLEQYMNDVSAEPGENDVSSEGESEDDDEDESEERLSRKLKAKMSIADGDEAPELHDNDEDDSEDDDDDSEEESSSDEESIIAPSTTATHKRNLRDPKALQNIVAGDIARARSSAEKQHHSKKALHSAGKAKGSKWKSSPSIMVGKSGDKSGWS</sequence>
<feature type="compositionally biased region" description="Acidic residues" evidence="15">
    <location>
        <begin position="385"/>
        <end position="404"/>
    </location>
</feature>
<dbReference type="Gene3D" id="1.10.10.10">
    <property type="entry name" value="Winged helix-like DNA-binding domain superfamily/Winged helix DNA-binding domain"/>
    <property type="match status" value="1"/>
</dbReference>
<protein>
    <recommendedName>
        <fullName evidence="13">Serine/threonine-protein kinase RIO2</fullName>
        <ecNumber evidence="3">2.7.11.1</ecNumber>
    </recommendedName>
    <alternativeName>
        <fullName evidence="14">Serine/threonine-protein kinase rio2</fullName>
    </alternativeName>
</protein>
<evidence type="ECO:0000256" key="6">
    <source>
        <dbReference type="ARBA" id="ARBA00022723"/>
    </source>
</evidence>
<keyword evidence="10" id="KW-0460">Magnesium</keyword>
<dbReference type="InterPro" id="IPR000687">
    <property type="entry name" value="RIO_kinase"/>
</dbReference>
<organism evidence="17 18">
    <name type="scientific">Filobasidium floriforme</name>
    <dbReference type="NCBI Taxonomy" id="5210"/>
    <lineage>
        <taxon>Eukaryota</taxon>
        <taxon>Fungi</taxon>
        <taxon>Dikarya</taxon>
        <taxon>Basidiomycota</taxon>
        <taxon>Agaricomycotina</taxon>
        <taxon>Tremellomycetes</taxon>
        <taxon>Filobasidiales</taxon>
        <taxon>Filobasidiaceae</taxon>
        <taxon>Filobasidium</taxon>
    </lineage>
</organism>
<evidence type="ECO:0000256" key="13">
    <source>
        <dbReference type="ARBA" id="ARBA00068353"/>
    </source>
</evidence>
<dbReference type="FunFam" id="1.10.10.10:FF:000053">
    <property type="entry name" value="Serine/threonine-protein kinase RIO2"/>
    <property type="match status" value="1"/>
</dbReference>
<evidence type="ECO:0000256" key="3">
    <source>
        <dbReference type="ARBA" id="ARBA00012513"/>
    </source>
</evidence>
<feature type="compositionally biased region" description="Low complexity" evidence="15">
    <location>
        <begin position="498"/>
        <end position="510"/>
    </location>
</feature>
<comment type="similarity">
    <text evidence="2">Belongs to the protein kinase superfamily. RIO-type Ser/Thr kinase family.</text>
</comment>
<dbReference type="GO" id="GO:0005829">
    <property type="term" value="C:cytosol"/>
    <property type="evidence" value="ECO:0007669"/>
    <property type="project" value="TreeGrafter"/>
</dbReference>
<gene>
    <name evidence="17" type="ORF">FFLO_02968</name>
</gene>
<evidence type="ECO:0000256" key="12">
    <source>
        <dbReference type="ARBA" id="ARBA00048679"/>
    </source>
</evidence>
<comment type="catalytic activity">
    <reaction evidence="12">
        <text>L-seryl-[protein] + ATP = O-phospho-L-seryl-[protein] + ADP + H(+)</text>
        <dbReference type="Rhea" id="RHEA:17989"/>
        <dbReference type="Rhea" id="RHEA-COMP:9863"/>
        <dbReference type="Rhea" id="RHEA-COMP:11604"/>
        <dbReference type="ChEBI" id="CHEBI:15378"/>
        <dbReference type="ChEBI" id="CHEBI:29999"/>
        <dbReference type="ChEBI" id="CHEBI:30616"/>
        <dbReference type="ChEBI" id="CHEBI:83421"/>
        <dbReference type="ChEBI" id="CHEBI:456216"/>
        <dbReference type="EC" id="2.7.11.1"/>
    </reaction>
</comment>
<dbReference type="SMART" id="SM00090">
    <property type="entry name" value="RIO"/>
    <property type="match status" value="1"/>
</dbReference>
<evidence type="ECO:0000256" key="14">
    <source>
        <dbReference type="ARBA" id="ARBA00068837"/>
    </source>
</evidence>
<evidence type="ECO:0000256" key="1">
    <source>
        <dbReference type="ARBA" id="ARBA00001946"/>
    </source>
</evidence>
<dbReference type="AlphaFoldDB" id="A0A8K0JRZ2"/>
<dbReference type="EMBL" id="JABELV010000051">
    <property type="protein sequence ID" value="KAG7553613.1"/>
    <property type="molecule type" value="Genomic_DNA"/>
</dbReference>
<feature type="region of interest" description="Disordered" evidence="15">
    <location>
        <begin position="381"/>
        <end position="525"/>
    </location>
</feature>
<keyword evidence="4" id="KW-0723">Serine/threonine-protein kinase</keyword>
<dbReference type="InterPro" id="IPR018935">
    <property type="entry name" value="RIO_kinase_CS"/>
</dbReference>
<dbReference type="SUPFAM" id="SSF56112">
    <property type="entry name" value="Protein kinase-like (PK-like)"/>
    <property type="match status" value="1"/>
</dbReference>
<dbReference type="PROSITE" id="PS01245">
    <property type="entry name" value="RIO1"/>
    <property type="match status" value="1"/>
</dbReference>
<evidence type="ECO:0000256" key="4">
    <source>
        <dbReference type="ARBA" id="ARBA00022527"/>
    </source>
</evidence>
<accession>A0A8K0JRZ2</accession>
<evidence type="ECO:0000313" key="17">
    <source>
        <dbReference type="EMBL" id="KAG7553613.1"/>
    </source>
</evidence>
<dbReference type="FunFam" id="3.30.200.20:FF:000052">
    <property type="entry name" value="Serine/threonine-protein kinase RIO2"/>
    <property type="match status" value="1"/>
</dbReference>
<proteinExistence type="inferred from homology"/>
<keyword evidence="9" id="KW-0067">ATP-binding</keyword>
<keyword evidence="5" id="KW-0808">Transferase</keyword>
<keyword evidence="18" id="KW-1185">Reference proteome</keyword>
<comment type="caution">
    <text evidence="17">The sequence shown here is derived from an EMBL/GenBank/DDBJ whole genome shotgun (WGS) entry which is preliminary data.</text>
</comment>
<keyword evidence="6" id="KW-0479">Metal-binding</keyword>
<evidence type="ECO:0000256" key="8">
    <source>
        <dbReference type="ARBA" id="ARBA00022777"/>
    </source>
</evidence>
<dbReference type="GO" id="GO:0005634">
    <property type="term" value="C:nucleus"/>
    <property type="evidence" value="ECO:0007669"/>
    <property type="project" value="TreeGrafter"/>
</dbReference>
<feature type="compositionally biased region" description="Basic and acidic residues" evidence="15">
    <location>
        <begin position="480"/>
        <end position="489"/>
    </location>
</feature>
<keyword evidence="7" id="KW-0547">Nucleotide-binding</keyword>